<evidence type="ECO:0000313" key="2">
    <source>
        <dbReference type="Proteomes" id="UP000015559"/>
    </source>
</evidence>
<dbReference type="KEGG" id="sdr:SCD_n02320"/>
<sequence length="75" mass="8669">MPYFVYKITPPFKQLERIDSFPNFKEASAFAKTVRTGMAKTDNYAVKVIFAENELEAEDLLTQVREPEPMTGEDY</sequence>
<dbReference type="OrthoDB" id="8563688at2"/>
<dbReference type="EMBL" id="AP013066">
    <property type="protein sequence ID" value="BAN36128.1"/>
    <property type="molecule type" value="Genomic_DNA"/>
</dbReference>
<dbReference type="STRING" id="1163617.SCD_n02320"/>
<reference evidence="1 2" key="1">
    <citation type="journal article" date="2012" name="Appl. Environ. Microbiol.">
        <title>Draft genome sequence of a psychrotolerant sulfur-oxidizing bacterium, Sulfuricella denitrificans skB26, and proteomic insights into cold adaptation.</title>
        <authorList>
            <person name="Watanabe T."/>
            <person name="Kojima H."/>
            <person name="Fukui M."/>
        </authorList>
    </citation>
    <scope>NUCLEOTIDE SEQUENCE [LARGE SCALE GENOMIC DNA]</scope>
    <source>
        <strain evidence="2">skB26</strain>
    </source>
</reference>
<evidence type="ECO:0000313" key="1">
    <source>
        <dbReference type="EMBL" id="BAN36128.1"/>
    </source>
</evidence>
<proteinExistence type="predicted"/>
<keyword evidence="2" id="KW-1185">Reference proteome</keyword>
<protein>
    <submittedName>
        <fullName evidence="1">Uncharacterized protein</fullName>
    </submittedName>
</protein>
<dbReference type="HOGENOM" id="CLU_197657_0_0_4"/>
<dbReference type="RefSeq" id="WP_009205326.1">
    <property type="nucleotide sequence ID" value="NC_022357.1"/>
</dbReference>
<gene>
    <name evidence="1" type="ORF">SCD_n02320</name>
</gene>
<organism evidence="1 2">
    <name type="scientific">Sulfuricella denitrificans (strain DSM 22764 / NBRC 105220 / skB26)</name>
    <dbReference type="NCBI Taxonomy" id="1163617"/>
    <lineage>
        <taxon>Bacteria</taxon>
        <taxon>Pseudomonadati</taxon>
        <taxon>Pseudomonadota</taxon>
        <taxon>Betaproteobacteria</taxon>
        <taxon>Nitrosomonadales</taxon>
        <taxon>Sulfuricellaceae</taxon>
        <taxon>Sulfuricella</taxon>
    </lineage>
</organism>
<dbReference type="AlphaFoldDB" id="S6AD36"/>
<dbReference type="eggNOG" id="ENOG5033DN9">
    <property type="taxonomic scope" value="Bacteria"/>
</dbReference>
<accession>S6AD36</accession>
<dbReference type="Proteomes" id="UP000015559">
    <property type="component" value="Chromosome"/>
</dbReference>
<name>S6AD36_SULDS</name>